<keyword evidence="3" id="KW-1185">Reference proteome</keyword>
<dbReference type="OrthoDB" id="8067424at2759"/>
<accession>A0A8X6GXA8</accession>
<evidence type="ECO:0000313" key="2">
    <source>
        <dbReference type="EMBL" id="GFR12977.1"/>
    </source>
</evidence>
<evidence type="ECO:0000313" key="3">
    <source>
        <dbReference type="Proteomes" id="UP000887116"/>
    </source>
</evidence>
<sequence>MYFSRLFLEKITDHAIIGCDSLVYVMERFKDLGEHDLECVYYYWMENVHKKWLPMLEGPALSMRQPDEEDAERDDPYIRHTIRNRALNFHNWVIASPMSRLLFTHLVNEVKPDDFENDINFGDGEDHTNHRCLGEPNNHDGTGATVPPETVGGFTAVPDQPLEDQTSAHLRLRVIKSLDPNLYHSLKTELLDLFRESVGVLLSTSFSPTRRYLSDVLVLGNGKERRKLLEWIEGNGATFPGQLYGFVEEASHVHVIHDCAYSNRSCRCKWRNHPGVRNSIKKPIRRPKYIGQFSWLDWFMLSYISLCQNGVAKKKFGLQEEYGDYRVDLKIYDRKHCEREPKTFWKGKEKEFSVTLSRRSPLMSMVNKLYLNVFEDLQKRGADLRNSASSHSFF</sequence>
<evidence type="ECO:0000256" key="1">
    <source>
        <dbReference type="SAM" id="MobiDB-lite"/>
    </source>
</evidence>
<feature type="region of interest" description="Disordered" evidence="1">
    <location>
        <begin position="126"/>
        <end position="151"/>
    </location>
</feature>
<proteinExistence type="predicted"/>
<gene>
    <name evidence="2" type="primary">AVEN_274499_1</name>
    <name evidence="2" type="ORF">TNCT_283511</name>
</gene>
<dbReference type="AlphaFoldDB" id="A0A8X6GXA8"/>
<dbReference type="EMBL" id="BMAO01006999">
    <property type="protein sequence ID" value="GFR12977.1"/>
    <property type="molecule type" value="Genomic_DNA"/>
</dbReference>
<name>A0A8X6GXA8_TRICU</name>
<protein>
    <submittedName>
        <fullName evidence="2">Uncharacterized protein</fullName>
    </submittedName>
</protein>
<organism evidence="2 3">
    <name type="scientific">Trichonephila clavata</name>
    <name type="common">Joro spider</name>
    <name type="synonym">Nephila clavata</name>
    <dbReference type="NCBI Taxonomy" id="2740835"/>
    <lineage>
        <taxon>Eukaryota</taxon>
        <taxon>Metazoa</taxon>
        <taxon>Ecdysozoa</taxon>
        <taxon>Arthropoda</taxon>
        <taxon>Chelicerata</taxon>
        <taxon>Arachnida</taxon>
        <taxon>Araneae</taxon>
        <taxon>Araneomorphae</taxon>
        <taxon>Entelegynae</taxon>
        <taxon>Araneoidea</taxon>
        <taxon>Nephilidae</taxon>
        <taxon>Trichonephila</taxon>
    </lineage>
</organism>
<dbReference type="Proteomes" id="UP000887116">
    <property type="component" value="Unassembled WGS sequence"/>
</dbReference>
<comment type="caution">
    <text evidence="2">The sequence shown here is derived from an EMBL/GenBank/DDBJ whole genome shotgun (WGS) entry which is preliminary data.</text>
</comment>
<reference evidence="2" key="1">
    <citation type="submission" date="2020-07" db="EMBL/GenBank/DDBJ databases">
        <title>Multicomponent nature underlies the extraordinary mechanical properties of spider dragline silk.</title>
        <authorList>
            <person name="Kono N."/>
            <person name="Nakamura H."/>
            <person name="Mori M."/>
            <person name="Yoshida Y."/>
            <person name="Ohtoshi R."/>
            <person name="Malay A.D."/>
            <person name="Moran D.A.P."/>
            <person name="Tomita M."/>
            <person name="Numata K."/>
            <person name="Arakawa K."/>
        </authorList>
    </citation>
    <scope>NUCLEOTIDE SEQUENCE</scope>
</reference>